<proteinExistence type="predicted"/>
<keyword evidence="1" id="KW-0378">Hydrolase</keyword>
<gene>
    <name evidence="1" type="ORF">BSFP_014760</name>
</gene>
<accession>A0A1Y1BK10</accession>
<reference evidence="1 2" key="1">
    <citation type="journal article" date="2017" name="Genome Announc.">
        <title>Complete Genome Sequence of Burkholderia stabilis FERMP-21014.</title>
        <authorList>
            <person name="Konishi K."/>
            <person name="Kumagai T."/>
            <person name="Sakasegawa S."/>
            <person name="Tamura T."/>
        </authorList>
    </citation>
    <scope>NUCLEOTIDE SEQUENCE [LARGE SCALE GENOMIC DNA]</scope>
    <source>
        <strain evidence="1 2">FERMP-21014</strain>
    </source>
</reference>
<organism evidence="1 2">
    <name type="scientific">Burkholderia stabilis</name>
    <dbReference type="NCBI Taxonomy" id="95485"/>
    <lineage>
        <taxon>Bacteria</taxon>
        <taxon>Pseudomonadati</taxon>
        <taxon>Pseudomonadota</taxon>
        <taxon>Betaproteobacteria</taxon>
        <taxon>Burkholderiales</taxon>
        <taxon>Burkholderiaceae</taxon>
        <taxon>Burkholderia</taxon>
        <taxon>Burkholderia cepacia complex</taxon>
    </lineage>
</organism>
<dbReference type="GO" id="GO:0016787">
    <property type="term" value="F:hydrolase activity"/>
    <property type="evidence" value="ECO:0007669"/>
    <property type="project" value="UniProtKB-KW"/>
</dbReference>
<dbReference type="Proteomes" id="UP000218432">
    <property type="component" value="Chromosome 1"/>
</dbReference>
<dbReference type="InterPro" id="IPR015943">
    <property type="entry name" value="WD40/YVTN_repeat-like_dom_sf"/>
</dbReference>
<name>A0A1Y1BK10_9BURK</name>
<sequence length="411" mass="45521">MTRKFLKLSLGAAVVLIVLIVGYTHMSNDWQVVSNNFMKNSKPYGGGDFVISGNEAITLKISDPEITFKPYAEWKDKEKAEPAEAWMNDSRETLNRTSVEFWRGPVNGDMTRHFKQVGQNAAWWHAKDWTVQFVSTGWMDYKSPQPADGLTPQVTRLWKSSNGGRDWTQLAWPEDRNIGRLLFLDPQRGYAIGWGPHVWRTSDGGQSWRAIGLPPAAADTGKPRGTFDGVDLGPDGTLRVAYHVAKSDHAPAGSVVYRLDWEQSEFTADATLPGQVIVNLSSSPVTSGHYALYALSRVGEPRNFDDPADKGQRVGAISTWTSSAPEHVQQLHSFDETLTLDSLSVGRDGLLLVYATDPNPNGAPFDLTFISSDAGKTWSQTKEKAAQGGYFNAQTNTLYSLVAYTLKKRQF</sequence>
<protein>
    <submittedName>
        <fullName evidence="1">Glycosyl hydrolase</fullName>
    </submittedName>
</protein>
<evidence type="ECO:0000313" key="2">
    <source>
        <dbReference type="Proteomes" id="UP000218432"/>
    </source>
</evidence>
<dbReference type="SUPFAM" id="SSF110296">
    <property type="entry name" value="Oligoxyloglucan reducing end-specific cellobiohydrolase"/>
    <property type="match status" value="1"/>
</dbReference>
<dbReference type="EMBL" id="AP018111">
    <property type="protein sequence ID" value="BAX58659.1"/>
    <property type="molecule type" value="Genomic_DNA"/>
</dbReference>
<evidence type="ECO:0000313" key="1">
    <source>
        <dbReference type="EMBL" id="BAX58659.1"/>
    </source>
</evidence>
<dbReference type="Gene3D" id="2.130.10.10">
    <property type="entry name" value="YVTN repeat-like/Quinoprotein amine dehydrogenase"/>
    <property type="match status" value="1"/>
</dbReference>
<dbReference type="AlphaFoldDB" id="A0A1Y1BK10"/>